<dbReference type="HAMAP" id="MF_00973">
    <property type="entry name" value="Gluconeogen_factor"/>
    <property type="match status" value="1"/>
</dbReference>
<comment type="similarity">
    <text evidence="2">Belongs to the gluconeogenesis factor family.</text>
</comment>
<name>A0A926ETV6_9FIRM</name>
<evidence type="ECO:0000256" key="1">
    <source>
        <dbReference type="ARBA" id="ARBA00022490"/>
    </source>
</evidence>
<comment type="subcellular location">
    <subcellularLocation>
        <location evidence="2">Cytoplasm</location>
    </subcellularLocation>
</comment>
<dbReference type="PANTHER" id="PTHR30135:SF3">
    <property type="entry name" value="GLUCONEOGENESIS FACTOR-RELATED"/>
    <property type="match status" value="1"/>
</dbReference>
<accession>A0A926ETV6</accession>
<protein>
    <recommendedName>
        <fullName evidence="2">Putative gluconeogenesis factor</fullName>
    </recommendedName>
</protein>
<evidence type="ECO:0000256" key="2">
    <source>
        <dbReference type="HAMAP-Rule" id="MF_00973"/>
    </source>
</evidence>
<dbReference type="CDD" id="cd07187">
    <property type="entry name" value="YvcK_like"/>
    <property type="match status" value="1"/>
</dbReference>
<sequence length="335" mass="37025">MKMKYYSKVFYDDPKIVVIGGGTGLSILLRGLKKFTHNITAIVTVADDGGGSGILREDLGMLPPGDIRACMLALANTEPKMEKLFQYRFDNGSLKGQSFGNLFLAAMNGIYGSFEMAIKEASDVLAITGKVIPMTLEKVKLFAELENGKIIEGESNIPFQVKKNKSKIQRVFINPAISNPLEEGIEAINQADLIVLGPGSLYTSIIPNLLINNIVEKIYNAKAPKVYISNIMTQPGETDGYSVFDHVQSILNHSREDFLDYVIANIEEIPTVVLDKYIGDGSSPVLVKDIDRKLLEEKGIHLIAESLIDIQKHYIRHDNMVLSKLLIDIAKKSKP</sequence>
<keyword evidence="4" id="KW-1185">Reference proteome</keyword>
<dbReference type="EMBL" id="JACRTK010000001">
    <property type="protein sequence ID" value="MBC8589698.1"/>
    <property type="molecule type" value="Genomic_DNA"/>
</dbReference>
<dbReference type="PANTHER" id="PTHR30135">
    <property type="entry name" value="UNCHARACTERIZED PROTEIN YVCK-RELATED"/>
    <property type="match status" value="1"/>
</dbReference>
<dbReference type="Proteomes" id="UP000601522">
    <property type="component" value="Unassembled WGS sequence"/>
</dbReference>
<gene>
    <name evidence="3" type="ORF">H8689_00880</name>
</gene>
<dbReference type="InterPro" id="IPR002882">
    <property type="entry name" value="CofD"/>
</dbReference>
<keyword evidence="1 2" id="KW-0963">Cytoplasm</keyword>
<dbReference type="GO" id="GO:0008360">
    <property type="term" value="P:regulation of cell shape"/>
    <property type="evidence" value="ECO:0007669"/>
    <property type="project" value="UniProtKB-UniRule"/>
</dbReference>
<dbReference type="SUPFAM" id="SSF142338">
    <property type="entry name" value="CofD-like"/>
    <property type="match status" value="1"/>
</dbReference>
<dbReference type="Gene3D" id="3.40.50.10680">
    <property type="entry name" value="CofD-like domains"/>
    <property type="match status" value="1"/>
</dbReference>
<dbReference type="InterPro" id="IPR010119">
    <property type="entry name" value="Gluconeogen_factor"/>
</dbReference>
<proteinExistence type="inferred from homology"/>
<dbReference type="Pfam" id="PF01933">
    <property type="entry name" value="CofD"/>
    <property type="match status" value="1"/>
</dbReference>
<dbReference type="RefSeq" id="WP_249322517.1">
    <property type="nucleotide sequence ID" value="NZ_JACRTK010000001.1"/>
</dbReference>
<organism evidence="3 4">
    <name type="scientific">Wansuia hejianensis</name>
    <dbReference type="NCBI Taxonomy" id="2763667"/>
    <lineage>
        <taxon>Bacteria</taxon>
        <taxon>Bacillati</taxon>
        <taxon>Bacillota</taxon>
        <taxon>Clostridia</taxon>
        <taxon>Lachnospirales</taxon>
        <taxon>Lachnospiraceae</taxon>
        <taxon>Wansuia</taxon>
    </lineage>
</organism>
<comment type="function">
    <text evidence="2">Required for morphogenesis under gluconeogenic growth conditions.</text>
</comment>
<evidence type="ECO:0000313" key="4">
    <source>
        <dbReference type="Proteomes" id="UP000601522"/>
    </source>
</evidence>
<dbReference type="GO" id="GO:0043743">
    <property type="term" value="F:LPPG:FO 2-phospho-L-lactate transferase activity"/>
    <property type="evidence" value="ECO:0007669"/>
    <property type="project" value="InterPro"/>
</dbReference>
<evidence type="ECO:0000313" key="3">
    <source>
        <dbReference type="EMBL" id="MBC8589698.1"/>
    </source>
</evidence>
<reference evidence="3 4" key="1">
    <citation type="submission" date="2020-08" db="EMBL/GenBank/DDBJ databases">
        <title>Genome public.</title>
        <authorList>
            <person name="Liu C."/>
            <person name="Sun Q."/>
        </authorList>
    </citation>
    <scope>NUCLEOTIDE SEQUENCE [LARGE SCALE GENOMIC DNA]</scope>
    <source>
        <strain evidence="3 4">NSJ-26</strain>
    </source>
</reference>
<dbReference type="GO" id="GO:0005737">
    <property type="term" value="C:cytoplasm"/>
    <property type="evidence" value="ECO:0007669"/>
    <property type="project" value="UniProtKB-SubCell"/>
</dbReference>
<dbReference type="InterPro" id="IPR038136">
    <property type="entry name" value="CofD-like_dom_sf"/>
</dbReference>
<dbReference type="AlphaFoldDB" id="A0A926ETV6"/>
<dbReference type="NCBIfam" id="TIGR01826">
    <property type="entry name" value="CofD_related"/>
    <property type="match status" value="1"/>
</dbReference>
<comment type="caution">
    <text evidence="3">The sequence shown here is derived from an EMBL/GenBank/DDBJ whole genome shotgun (WGS) entry which is preliminary data.</text>
</comment>